<dbReference type="GO" id="GO:0005737">
    <property type="term" value="C:cytoplasm"/>
    <property type="evidence" value="ECO:0007669"/>
    <property type="project" value="TreeGrafter"/>
</dbReference>
<dbReference type="AlphaFoldDB" id="A0A8J2XN43"/>
<comment type="catalytic activity">
    <reaction evidence="11">
        <text>a long-chain 2,3-saturated fatty acyl-CoA + oxidized [electron-transfer flavoprotein] + H(+) = a long-chain (2E)-enoyl-CoA + reduced [electron-transfer flavoprotein]</text>
        <dbReference type="Rhea" id="RHEA:17721"/>
        <dbReference type="Rhea" id="RHEA-COMP:10685"/>
        <dbReference type="Rhea" id="RHEA-COMP:10686"/>
        <dbReference type="ChEBI" id="CHEBI:15378"/>
        <dbReference type="ChEBI" id="CHEBI:57692"/>
        <dbReference type="ChEBI" id="CHEBI:58307"/>
        <dbReference type="ChEBI" id="CHEBI:83721"/>
        <dbReference type="ChEBI" id="CHEBI:83727"/>
        <dbReference type="EC" id="1.3.8.8"/>
    </reaction>
</comment>
<dbReference type="InterPro" id="IPR015396">
    <property type="entry name" value="FadE_C"/>
</dbReference>
<evidence type="ECO:0000256" key="6">
    <source>
        <dbReference type="ARBA" id="ARBA00020144"/>
    </source>
</evidence>
<dbReference type="GO" id="GO:0070991">
    <property type="term" value="F:medium-chain fatty acyl-CoA dehydrogenase activity"/>
    <property type="evidence" value="ECO:0007669"/>
    <property type="project" value="UniProtKB-EC"/>
</dbReference>
<evidence type="ECO:0000256" key="10">
    <source>
        <dbReference type="ARBA" id="ARBA00047882"/>
    </source>
</evidence>
<evidence type="ECO:0000256" key="5">
    <source>
        <dbReference type="ARBA" id="ARBA00012040"/>
    </source>
</evidence>
<dbReference type="FunFam" id="1.10.540.10:FF:000004">
    <property type="entry name" value="Acyl-CoA dehydrogenase"/>
    <property type="match status" value="1"/>
</dbReference>
<dbReference type="InterPro" id="IPR046373">
    <property type="entry name" value="Acyl-CoA_Oxase/DH_mid-dom_sf"/>
</dbReference>
<evidence type="ECO:0000256" key="2">
    <source>
        <dbReference type="ARBA" id="ARBA00005005"/>
    </source>
</evidence>
<name>A0A8J2XN43_9GAMM</name>
<proteinExistence type="inferred from homology"/>
<dbReference type="Gene3D" id="1.20.140.10">
    <property type="entry name" value="Butyryl-CoA Dehydrogenase, subunit A, domain 3"/>
    <property type="match status" value="1"/>
</dbReference>
<dbReference type="InterPro" id="IPR006091">
    <property type="entry name" value="Acyl-CoA_Oxase/DH_mid-dom"/>
</dbReference>
<comment type="cofactor">
    <cofactor evidence="1">
        <name>FAD</name>
        <dbReference type="ChEBI" id="CHEBI:57692"/>
    </cofactor>
</comment>
<dbReference type="EMBL" id="BMDX01000003">
    <property type="protein sequence ID" value="GGA70232.1"/>
    <property type="molecule type" value="Genomic_DNA"/>
</dbReference>
<dbReference type="Pfam" id="PF09317">
    <property type="entry name" value="ACDH_C"/>
    <property type="match status" value="1"/>
</dbReference>
<keyword evidence="9" id="KW-0560">Oxidoreductase</keyword>
<keyword evidence="7" id="KW-0285">Flavoprotein</keyword>
<evidence type="ECO:0000256" key="4">
    <source>
        <dbReference type="ARBA" id="ARBA00012033"/>
    </source>
</evidence>
<dbReference type="GO" id="GO:0004466">
    <property type="term" value="F:long-chain fatty acyl-CoA dehydrogenase activity"/>
    <property type="evidence" value="ECO:0007669"/>
    <property type="project" value="UniProtKB-EC"/>
</dbReference>
<comment type="caution">
    <text evidence="16">The sequence shown here is derived from an EMBL/GenBank/DDBJ whole genome shotgun (WGS) entry which is preliminary data.</text>
</comment>
<evidence type="ECO:0000256" key="3">
    <source>
        <dbReference type="ARBA" id="ARBA00009347"/>
    </source>
</evidence>
<dbReference type="SUPFAM" id="SSF56645">
    <property type="entry name" value="Acyl-CoA dehydrogenase NM domain-like"/>
    <property type="match status" value="1"/>
</dbReference>
<dbReference type="OrthoDB" id="9802447at2"/>
<dbReference type="InterPro" id="IPR037069">
    <property type="entry name" value="AcylCoA_DH/ox_N_sf"/>
</dbReference>
<evidence type="ECO:0000313" key="16">
    <source>
        <dbReference type="EMBL" id="GGA70232.1"/>
    </source>
</evidence>
<evidence type="ECO:0000313" key="17">
    <source>
        <dbReference type="Proteomes" id="UP000619743"/>
    </source>
</evidence>
<reference evidence="17" key="1">
    <citation type="journal article" date="2019" name="Int. J. Syst. Evol. Microbiol.">
        <title>The Global Catalogue of Microorganisms (GCM) 10K type strain sequencing project: providing services to taxonomists for standard genome sequencing and annotation.</title>
        <authorList>
            <consortium name="The Broad Institute Genomics Platform"/>
            <consortium name="The Broad Institute Genome Sequencing Center for Infectious Disease"/>
            <person name="Wu L."/>
            <person name="Ma J."/>
        </authorList>
    </citation>
    <scope>NUCLEOTIDE SEQUENCE [LARGE SCALE GENOMIC DNA]</scope>
    <source>
        <strain evidence="17">CGMCC 1.10130</strain>
    </source>
</reference>
<feature type="domain" description="Acyl-CoA dehydrogenase C-terminal bacterial-type" evidence="15">
    <location>
        <begin position="471"/>
        <end position="755"/>
    </location>
</feature>
<dbReference type="FunFam" id="1.20.140.10:FF:000009">
    <property type="entry name" value="Acyl-CoA dehydrogenase"/>
    <property type="match status" value="1"/>
</dbReference>
<evidence type="ECO:0000259" key="15">
    <source>
        <dbReference type="Pfam" id="PF09317"/>
    </source>
</evidence>
<evidence type="ECO:0000256" key="8">
    <source>
        <dbReference type="ARBA" id="ARBA00022827"/>
    </source>
</evidence>
<dbReference type="Pfam" id="PF02770">
    <property type="entry name" value="Acyl-CoA_dh_M"/>
    <property type="match status" value="1"/>
</dbReference>
<comment type="similarity">
    <text evidence="3">Belongs to the acyl-CoA dehydrogenase family.</text>
</comment>
<dbReference type="InterPro" id="IPR009075">
    <property type="entry name" value="AcylCo_DH/oxidase_C"/>
</dbReference>
<sequence>MTIIMMLLVLLAVVLLVGDIRRTLIIKPIFSVFKKVLPPLSKTEREAMEAGDTWWDGDLFSGKPDWQKLLSISKPELSAEEQAFMDNQVKTLLAMLDDYEIVQQQNDLPKPVWEYLGQQGFFSLIIPKQYGGLEFSAIANSAIVSAIASRSLSAAVTVMVPNSLGPGELLMHYGTEEQKQRWLPGLANGTEVPCFALTGPQAGSDAGAIPDTGVVCKGIHNGEEVLGVRLNFAKRYITLAPVATVVGLAFKLSDPDGLIGSDTNPGITCALIPAEHPGIEIGKRHNPLSLAFMNGTVYGNDVFIPIDWIIGGPDYAGRGWRMLVECLSAGRGISLPALASATGHLSARMTGAYSYVRRQFGLPIGQFEGVQEAMARIGGLTYSLEAVRKMTAGALDLGTSPSVVTAIAKYHMTEMGRQVINDAMDIHAGRGIQLGPKNYLGHHYMGIPISITVEGANILTRNLMIFGQGATRCHPYVLKEMEAAANPNPDEGLRQFDQLLSQHVLFATGNVASSLFMGLTGSRFASAPVSGETKRYYQHLSRFSRGLAMCADFSMLVLGGDLKRKEMISARLGDVLSHLYMASAVLKHYEDDGRQQGDLPLVHYAMQRHLNEIGKAFAGLFNNFPNRFVGRIMKLCVFPLGNHFAPASDTIINQVADMLMTPSVVRERLTHLCFVGDNQDDPTGLMEQAFIAMYNIKDIERKLKGAQRSGVLPVKLATDELMRLALENNVISAVEAEQLSQAYALAADAIGVDEFDTERSLAGQQQHTHDAA</sequence>
<evidence type="ECO:0000256" key="1">
    <source>
        <dbReference type="ARBA" id="ARBA00001974"/>
    </source>
</evidence>
<dbReference type="NCBIfam" id="NF009586">
    <property type="entry name" value="PRK13026.1"/>
    <property type="match status" value="1"/>
</dbReference>
<dbReference type="UniPathway" id="UPA00659"/>
<dbReference type="Gene3D" id="1.10.540.10">
    <property type="entry name" value="Acyl-CoA dehydrogenase/oxidase, N-terminal domain"/>
    <property type="match status" value="1"/>
</dbReference>
<dbReference type="InterPro" id="IPR036250">
    <property type="entry name" value="AcylCo_DH-like_C"/>
</dbReference>
<dbReference type="Proteomes" id="UP000619743">
    <property type="component" value="Unassembled WGS sequence"/>
</dbReference>
<dbReference type="EC" id="1.3.8.8" evidence="5"/>
<dbReference type="NCBIfam" id="NF007000">
    <property type="entry name" value="PRK09463.1"/>
    <property type="match status" value="1"/>
</dbReference>
<organism evidence="16 17">
    <name type="scientific">Neiella marina</name>
    <dbReference type="NCBI Taxonomy" id="508461"/>
    <lineage>
        <taxon>Bacteria</taxon>
        <taxon>Pseudomonadati</taxon>
        <taxon>Pseudomonadota</taxon>
        <taxon>Gammaproteobacteria</taxon>
        <taxon>Alteromonadales</taxon>
        <taxon>Echinimonadaceae</taxon>
        <taxon>Neiella</taxon>
    </lineage>
</organism>
<dbReference type="GO" id="GO:0033539">
    <property type="term" value="P:fatty acid beta-oxidation using acyl-CoA dehydrogenase"/>
    <property type="evidence" value="ECO:0007669"/>
    <property type="project" value="InterPro"/>
</dbReference>
<feature type="domain" description="Acyl-CoA dehydrogenase/oxidase N-terminal" evidence="14">
    <location>
        <begin position="82"/>
        <end position="189"/>
    </location>
</feature>
<protein>
    <recommendedName>
        <fullName evidence="6">Acyl-coenzyme A dehydrogenase</fullName>
        <ecNumber evidence="4">1.3.8.7</ecNumber>
        <ecNumber evidence="5">1.3.8.8</ecNumber>
    </recommendedName>
</protein>
<dbReference type="EC" id="1.3.8.7" evidence="4"/>
<evidence type="ECO:0000259" key="13">
    <source>
        <dbReference type="Pfam" id="PF02770"/>
    </source>
</evidence>
<evidence type="ECO:0000256" key="7">
    <source>
        <dbReference type="ARBA" id="ARBA00022630"/>
    </source>
</evidence>
<comment type="pathway">
    <text evidence="2">Lipid metabolism; fatty acid beta-oxidation.</text>
</comment>
<dbReference type="Pfam" id="PF00441">
    <property type="entry name" value="Acyl-CoA_dh_1"/>
    <property type="match status" value="1"/>
</dbReference>
<accession>A0A8J2XN43</accession>
<dbReference type="InterPro" id="IPR013786">
    <property type="entry name" value="AcylCoA_DH/ox_N"/>
</dbReference>
<evidence type="ECO:0000259" key="14">
    <source>
        <dbReference type="Pfam" id="PF02771"/>
    </source>
</evidence>
<dbReference type="InterPro" id="IPR009100">
    <property type="entry name" value="AcylCoA_DH/oxidase_NM_dom_sf"/>
</dbReference>
<dbReference type="GO" id="GO:0050660">
    <property type="term" value="F:flavin adenine dinucleotide binding"/>
    <property type="evidence" value="ECO:0007669"/>
    <property type="project" value="InterPro"/>
</dbReference>
<dbReference type="PANTHER" id="PTHR48083">
    <property type="entry name" value="MEDIUM-CHAIN SPECIFIC ACYL-COA DEHYDROGENASE, MITOCHONDRIAL-RELATED"/>
    <property type="match status" value="1"/>
</dbReference>
<keyword evidence="8" id="KW-0274">FAD</keyword>
<gene>
    <name evidence="16" type="ORF">GCM10011369_09930</name>
</gene>
<feature type="domain" description="Acyl-CoA dehydrogenase/oxidase C-terminal" evidence="12">
    <location>
        <begin position="317"/>
        <end position="463"/>
    </location>
</feature>
<evidence type="ECO:0000259" key="12">
    <source>
        <dbReference type="Pfam" id="PF00441"/>
    </source>
</evidence>
<feature type="domain" description="Acyl-CoA oxidase/dehydrogenase middle" evidence="13">
    <location>
        <begin position="194"/>
        <end position="294"/>
    </location>
</feature>
<dbReference type="Gene3D" id="2.40.110.10">
    <property type="entry name" value="Butyryl-CoA Dehydrogenase, subunit A, domain 2"/>
    <property type="match status" value="1"/>
</dbReference>
<keyword evidence="17" id="KW-1185">Reference proteome</keyword>
<comment type="catalytic activity">
    <reaction evidence="10">
        <text>a medium-chain 2,3-saturated fatty acyl-CoA + oxidized [electron-transfer flavoprotein] + H(+) = a medium-chain (2E)-enoyl-CoA + reduced [electron-transfer flavoprotein]</text>
        <dbReference type="Rhea" id="RHEA:14477"/>
        <dbReference type="Rhea" id="RHEA-COMP:10685"/>
        <dbReference type="Rhea" id="RHEA-COMP:10686"/>
        <dbReference type="ChEBI" id="CHEBI:15378"/>
        <dbReference type="ChEBI" id="CHEBI:57692"/>
        <dbReference type="ChEBI" id="CHEBI:58307"/>
        <dbReference type="ChEBI" id="CHEBI:83723"/>
        <dbReference type="ChEBI" id="CHEBI:83726"/>
        <dbReference type="EC" id="1.3.8.7"/>
    </reaction>
</comment>
<dbReference type="PANTHER" id="PTHR48083:SF33">
    <property type="entry name" value="ACYL-COENZYME A DEHYDROGENASE"/>
    <property type="match status" value="1"/>
</dbReference>
<dbReference type="RefSeq" id="WP_087504732.1">
    <property type="nucleotide sequence ID" value="NZ_BMDX01000003.1"/>
</dbReference>
<dbReference type="InterPro" id="IPR050741">
    <property type="entry name" value="Acyl-CoA_dehydrogenase"/>
</dbReference>
<dbReference type="Pfam" id="PF02771">
    <property type="entry name" value="Acyl-CoA_dh_N"/>
    <property type="match status" value="1"/>
</dbReference>
<dbReference type="SUPFAM" id="SSF47203">
    <property type="entry name" value="Acyl-CoA dehydrogenase C-terminal domain-like"/>
    <property type="match status" value="1"/>
</dbReference>
<evidence type="ECO:0000256" key="11">
    <source>
        <dbReference type="ARBA" id="ARBA00049247"/>
    </source>
</evidence>
<evidence type="ECO:0000256" key="9">
    <source>
        <dbReference type="ARBA" id="ARBA00023002"/>
    </source>
</evidence>